<evidence type="ECO:0000313" key="2">
    <source>
        <dbReference type="Proteomes" id="UP000198211"/>
    </source>
</evidence>
<gene>
    <name evidence="1" type="ORF">PHMEG_00030605</name>
</gene>
<dbReference type="AlphaFoldDB" id="A0A225UZZ3"/>
<proteinExistence type="predicted"/>
<keyword evidence="2" id="KW-1185">Reference proteome</keyword>
<evidence type="ECO:0000313" key="1">
    <source>
        <dbReference type="EMBL" id="OWY98592.1"/>
    </source>
</evidence>
<dbReference type="Proteomes" id="UP000198211">
    <property type="component" value="Unassembled WGS sequence"/>
</dbReference>
<protein>
    <submittedName>
        <fullName evidence="1">Uncharacterized protein</fullName>
    </submittedName>
</protein>
<organism evidence="1 2">
    <name type="scientific">Phytophthora megakarya</name>
    <dbReference type="NCBI Taxonomy" id="4795"/>
    <lineage>
        <taxon>Eukaryota</taxon>
        <taxon>Sar</taxon>
        <taxon>Stramenopiles</taxon>
        <taxon>Oomycota</taxon>
        <taxon>Peronosporomycetes</taxon>
        <taxon>Peronosporales</taxon>
        <taxon>Peronosporaceae</taxon>
        <taxon>Phytophthora</taxon>
    </lineage>
</organism>
<dbReference type="EMBL" id="NBNE01009257">
    <property type="protein sequence ID" value="OWY98592.1"/>
    <property type="molecule type" value="Genomic_DNA"/>
</dbReference>
<accession>A0A225UZZ3</accession>
<name>A0A225UZZ3_9STRA</name>
<comment type="caution">
    <text evidence="1">The sequence shown here is derived from an EMBL/GenBank/DDBJ whole genome shotgun (WGS) entry which is preliminary data.</text>
</comment>
<sequence length="85" mass="9740">MEKRVRCRTTFPCESHFLTNTHLLVRTFWSFGRSTNFHVLFLIRSLYSFSNDSLHLSESGEFKVSSNVCGSIRKFTASTTRLAGS</sequence>
<reference evidence="2" key="1">
    <citation type="submission" date="2017-03" db="EMBL/GenBank/DDBJ databases">
        <title>Phytopthora megakarya and P. palmivora, two closely related causual agents of cacao black pod achieved similar genome size and gene model numbers by different mechanisms.</title>
        <authorList>
            <person name="Ali S."/>
            <person name="Shao J."/>
            <person name="Larry D.J."/>
            <person name="Kronmiller B."/>
            <person name="Shen D."/>
            <person name="Strem M.D."/>
            <person name="Melnick R.L."/>
            <person name="Guiltinan M.J."/>
            <person name="Tyler B.M."/>
            <person name="Meinhardt L.W."/>
            <person name="Bailey B.A."/>
        </authorList>
    </citation>
    <scope>NUCLEOTIDE SEQUENCE [LARGE SCALE GENOMIC DNA]</scope>
    <source>
        <strain evidence="2">zdho120</strain>
    </source>
</reference>